<evidence type="ECO:0008006" key="4">
    <source>
        <dbReference type="Google" id="ProtNLM"/>
    </source>
</evidence>
<evidence type="ECO:0000313" key="3">
    <source>
        <dbReference type="EMBL" id="SVB02274.1"/>
    </source>
</evidence>
<dbReference type="Pfam" id="PF17746">
    <property type="entry name" value="SfsA_N"/>
    <property type="match status" value="1"/>
</dbReference>
<feature type="domain" description="SfsA N-terminal OB" evidence="2">
    <location>
        <begin position="14"/>
        <end position="81"/>
    </location>
</feature>
<dbReference type="PANTHER" id="PTHR30545:SF2">
    <property type="entry name" value="SUGAR FERMENTATION STIMULATION PROTEIN A"/>
    <property type="match status" value="1"/>
</dbReference>
<dbReference type="AlphaFoldDB" id="A0A382ALK6"/>
<name>A0A382ALK6_9ZZZZ</name>
<dbReference type="InterPro" id="IPR005224">
    <property type="entry name" value="SfsA"/>
</dbReference>
<dbReference type="Pfam" id="PF03749">
    <property type="entry name" value="SfsA"/>
    <property type="match status" value="1"/>
</dbReference>
<dbReference type="HAMAP" id="MF_00095">
    <property type="entry name" value="SfsA"/>
    <property type="match status" value="1"/>
</dbReference>
<accession>A0A382ALK6</accession>
<dbReference type="GO" id="GO:0003677">
    <property type="term" value="F:DNA binding"/>
    <property type="evidence" value="ECO:0007669"/>
    <property type="project" value="InterPro"/>
</dbReference>
<protein>
    <recommendedName>
        <fullName evidence="4">Sugar fermentation stimulation protein C-terminal domain-containing protein</fullName>
    </recommendedName>
</protein>
<dbReference type="CDD" id="cd22359">
    <property type="entry name" value="SfsA-like_bacterial"/>
    <property type="match status" value="1"/>
</dbReference>
<evidence type="ECO:0000259" key="2">
    <source>
        <dbReference type="Pfam" id="PF17746"/>
    </source>
</evidence>
<proteinExistence type="inferred from homology"/>
<dbReference type="InterPro" id="IPR040452">
    <property type="entry name" value="SfsA_C"/>
</dbReference>
<dbReference type="PANTHER" id="PTHR30545">
    <property type="entry name" value="SUGAR FERMENTATION STIMULATION PROTEIN A"/>
    <property type="match status" value="1"/>
</dbReference>
<reference evidence="3" key="1">
    <citation type="submission" date="2018-05" db="EMBL/GenBank/DDBJ databases">
        <authorList>
            <person name="Lanie J.A."/>
            <person name="Ng W.-L."/>
            <person name="Kazmierczak K.M."/>
            <person name="Andrzejewski T.M."/>
            <person name="Davidsen T.M."/>
            <person name="Wayne K.J."/>
            <person name="Tettelin H."/>
            <person name="Glass J.I."/>
            <person name="Rusch D."/>
            <person name="Podicherti R."/>
            <person name="Tsui H.-C.T."/>
            <person name="Winkler M.E."/>
        </authorList>
    </citation>
    <scope>NUCLEOTIDE SEQUENCE</scope>
</reference>
<gene>
    <name evidence="3" type="ORF">METZ01_LOCUS155128</name>
</gene>
<feature type="domain" description="Sugar fermentation stimulation protein C-terminal" evidence="1">
    <location>
        <begin position="85"/>
        <end position="222"/>
    </location>
</feature>
<dbReference type="Gene3D" id="3.40.1350.60">
    <property type="match status" value="1"/>
</dbReference>
<sequence>MDQPTKKFISGKLIKRYKRFFADVQLDNNKEIVTAHCPNTGSMLGLLGEGNAVKLSEANKKDRKLKFTLEIIKSNGASVGVNTHRANRIVEAALLSNKIKSIKKIIHIKREVRYGENSRIDFLVNNKDEEIYIEVKNVTLSLKKGIAEFPDAITERGSKHLKELSKIKDKKTRAIMLYLIQRDDCKYFQIAKEIDEKYNSNLKKAIESGVEVLCYNCKFKNNKIELDKKIKFIGNE</sequence>
<dbReference type="InterPro" id="IPR041465">
    <property type="entry name" value="SfsA_N"/>
</dbReference>
<evidence type="ECO:0000259" key="1">
    <source>
        <dbReference type="Pfam" id="PF03749"/>
    </source>
</evidence>
<dbReference type="NCBIfam" id="TIGR00230">
    <property type="entry name" value="sfsA"/>
    <property type="match status" value="1"/>
</dbReference>
<dbReference type="EMBL" id="UINC01025869">
    <property type="protein sequence ID" value="SVB02274.1"/>
    <property type="molecule type" value="Genomic_DNA"/>
</dbReference>
<organism evidence="3">
    <name type="scientific">marine metagenome</name>
    <dbReference type="NCBI Taxonomy" id="408172"/>
    <lineage>
        <taxon>unclassified sequences</taxon>
        <taxon>metagenomes</taxon>
        <taxon>ecological metagenomes</taxon>
    </lineage>
</organism>
<dbReference type="Gene3D" id="2.40.50.580">
    <property type="match status" value="1"/>
</dbReference>